<sequence length="542" mass="59973">MYTTEYIGKKPEKFVSLDWIDIDDLKSFLGAQAHPTPATVNIPLPASPLPNPYGAPMVEEGRASVMDRENLNALSVDFQVIRSLLPPSPTSHDASSMAVASDDEMTDSELDNNDPEAGWVPSDTKWLDRNLTSDSWTNTHKVMAKLTVERIERLTGIPSIWPVPEKLTAFLIDRTKLMESGEELKDGDGNLRTIDALIKNKDQDSWASNTGKGDTSPMVVYTPGGKPIESRRARLDCKVQGGFACRNVNPVLMEGERRGMSTESRDAIRRAQGHDRQNAGSSAEALAIESPGHPDATYAVVCTHAGTKKDHMYFALPSEIDPKIFARVFARCTVSAEDIPSCATIVSPSTGRKGKCRYPHIIDGQTHEYKIKQYKCKAKRTIYLPKDPSIRLALVYNHAEHAHSHPMPVFRKLDYETKAVFKGCIKAFGVVGATVPKVDLGKLFFSASTKLKLNGLTPGKFSTALNSNTTKRKIIRETKLEEFPDGVDLKGASRLFHDDQLKSINEKYYHRLIRTVHGKFFMVGAFKDLLEIANDAGVKSVA</sequence>
<protein>
    <submittedName>
        <fullName evidence="1">Uncharacterized protein</fullName>
    </submittedName>
</protein>
<keyword evidence="2" id="KW-1185">Reference proteome</keyword>
<dbReference type="AlphaFoldDB" id="A0AAD2JWC3"/>
<dbReference type="Proteomes" id="UP001295794">
    <property type="component" value="Unassembled WGS sequence"/>
</dbReference>
<evidence type="ECO:0000313" key="1">
    <source>
        <dbReference type="EMBL" id="CAK5264039.1"/>
    </source>
</evidence>
<name>A0AAD2JWC3_9AGAR</name>
<gene>
    <name evidence="1" type="ORF">MYCIT1_LOCUS3887</name>
</gene>
<accession>A0AAD2JWC3</accession>
<organism evidence="1 2">
    <name type="scientific">Mycena citricolor</name>
    <dbReference type="NCBI Taxonomy" id="2018698"/>
    <lineage>
        <taxon>Eukaryota</taxon>
        <taxon>Fungi</taxon>
        <taxon>Dikarya</taxon>
        <taxon>Basidiomycota</taxon>
        <taxon>Agaricomycotina</taxon>
        <taxon>Agaricomycetes</taxon>
        <taxon>Agaricomycetidae</taxon>
        <taxon>Agaricales</taxon>
        <taxon>Marasmiineae</taxon>
        <taxon>Mycenaceae</taxon>
        <taxon>Mycena</taxon>
    </lineage>
</organism>
<proteinExistence type="predicted"/>
<dbReference type="EMBL" id="CAVNYO010000046">
    <property type="protein sequence ID" value="CAK5264039.1"/>
    <property type="molecule type" value="Genomic_DNA"/>
</dbReference>
<evidence type="ECO:0000313" key="2">
    <source>
        <dbReference type="Proteomes" id="UP001295794"/>
    </source>
</evidence>
<reference evidence="1" key="1">
    <citation type="submission" date="2023-11" db="EMBL/GenBank/DDBJ databases">
        <authorList>
            <person name="De Vega J J."/>
            <person name="De Vega J J."/>
        </authorList>
    </citation>
    <scope>NUCLEOTIDE SEQUENCE</scope>
</reference>
<comment type="caution">
    <text evidence="1">The sequence shown here is derived from an EMBL/GenBank/DDBJ whole genome shotgun (WGS) entry which is preliminary data.</text>
</comment>